<dbReference type="Gene3D" id="3.30.450.80">
    <property type="entry name" value="Transcription factor LuxR-like, autoinducer-binding domain"/>
    <property type="match status" value="1"/>
</dbReference>
<keyword evidence="2" id="KW-0238">DNA-binding</keyword>
<dbReference type="InterPro" id="IPR005143">
    <property type="entry name" value="TF_LuxR_autoind-bd_dom"/>
</dbReference>
<dbReference type="SUPFAM" id="SSF75516">
    <property type="entry name" value="Pheromone-binding domain of LuxR-like quorum-sensing transcription factors"/>
    <property type="match status" value="1"/>
</dbReference>
<dbReference type="PANTHER" id="PTHR44688">
    <property type="entry name" value="DNA-BINDING TRANSCRIPTIONAL ACTIVATOR DEVR_DOSR"/>
    <property type="match status" value="1"/>
</dbReference>
<dbReference type="InterPro" id="IPR036388">
    <property type="entry name" value="WH-like_DNA-bd_sf"/>
</dbReference>
<proteinExistence type="predicted"/>
<gene>
    <name evidence="5" type="ORF">FE840_016660</name>
</gene>
<evidence type="ECO:0000313" key="6">
    <source>
        <dbReference type="Proteomes" id="UP000308530"/>
    </source>
</evidence>
<dbReference type="SUPFAM" id="SSF46894">
    <property type="entry name" value="C-terminal effector domain of the bipartite response regulators"/>
    <property type="match status" value="1"/>
</dbReference>
<dbReference type="Gene3D" id="1.10.10.10">
    <property type="entry name" value="Winged helix-like DNA-binding domain superfamily/Winged helix DNA-binding domain"/>
    <property type="match status" value="1"/>
</dbReference>
<protein>
    <submittedName>
        <fullName evidence="5">Autoinducer binding domain-containing protein</fullName>
    </submittedName>
</protein>
<name>A0ABX6QSA0_9HYPH</name>
<dbReference type="InterPro" id="IPR000792">
    <property type="entry name" value="Tscrpt_reg_LuxR_C"/>
</dbReference>
<dbReference type="InterPro" id="IPR016032">
    <property type="entry name" value="Sig_transdc_resp-reg_C-effctor"/>
</dbReference>
<evidence type="ECO:0000259" key="4">
    <source>
        <dbReference type="PROSITE" id="PS50043"/>
    </source>
</evidence>
<dbReference type="InterPro" id="IPR036693">
    <property type="entry name" value="TF_LuxR_autoind-bd_dom_sf"/>
</dbReference>
<dbReference type="PROSITE" id="PS00622">
    <property type="entry name" value="HTH_LUXR_1"/>
    <property type="match status" value="1"/>
</dbReference>
<evidence type="ECO:0000313" key="5">
    <source>
        <dbReference type="EMBL" id="QLF71050.1"/>
    </source>
</evidence>
<evidence type="ECO:0000256" key="1">
    <source>
        <dbReference type="ARBA" id="ARBA00023015"/>
    </source>
</evidence>
<sequence>MLLEQQSVILHQMERCRSRFELMEQWLSATRDFGFDHLTVMTAPTSHDTRLAPLIIEGTLPESYLREFDADGMLKHCIVVEELAKSIMPQTWTLERGVEGSNEPFTDEMKSLLRRHKLSMGVVIPVFALDAGRYVIRYDGNRPPLSCTEIGHLSMASMQAFDVFDRLRRSGTNQNVLSARELEVVRWTAQGKTSLEIGQILSLSDHTVNAYMTNAIKKLDCVNRTQLVAKALRMKLIS</sequence>
<dbReference type="SMART" id="SM00421">
    <property type="entry name" value="HTH_LUXR"/>
    <property type="match status" value="1"/>
</dbReference>
<feature type="domain" description="HTH luxR-type" evidence="4">
    <location>
        <begin position="170"/>
        <end position="235"/>
    </location>
</feature>
<keyword evidence="3" id="KW-0804">Transcription</keyword>
<dbReference type="Pfam" id="PF00196">
    <property type="entry name" value="GerE"/>
    <property type="match status" value="1"/>
</dbReference>
<dbReference type="PROSITE" id="PS50043">
    <property type="entry name" value="HTH_LUXR_2"/>
    <property type="match status" value="1"/>
</dbReference>
<keyword evidence="6" id="KW-1185">Reference proteome</keyword>
<dbReference type="PRINTS" id="PR00038">
    <property type="entry name" value="HTHLUXR"/>
</dbReference>
<dbReference type="EMBL" id="CP058350">
    <property type="protein sequence ID" value="QLF71050.1"/>
    <property type="molecule type" value="Genomic_DNA"/>
</dbReference>
<keyword evidence="1" id="KW-0805">Transcription regulation</keyword>
<dbReference type="CDD" id="cd06170">
    <property type="entry name" value="LuxR_C_like"/>
    <property type="match status" value="1"/>
</dbReference>
<evidence type="ECO:0000256" key="3">
    <source>
        <dbReference type="ARBA" id="ARBA00023163"/>
    </source>
</evidence>
<evidence type="ECO:0000256" key="2">
    <source>
        <dbReference type="ARBA" id="ARBA00023125"/>
    </source>
</evidence>
<dbReference type="Pfam" id="PF03472">
    <property type="entry name" value="Autoind_bind"/>
    <property type="match status" value="1"/>
</dbReference>
<dbReference type="PANTHER" id="PTHR44688:SF16">
    <property type="entry name" value="DNA-BINDING TRANSCRIPTIONAL ACTIVATOR DEVR_DOSR"/>
    <property type="match status" value="1"/>
</dbReference>
<dbReference type="Proteomes" id="UP000308530">
    <property type="component" value="Chromosome"/>
</dbReference>
<reference evidence="5 6" key="1">
    <citation type="submission" date="2020-06" db="EMBL/GenBank/DDBJ databases">
        <title>Genome sequence of Rhizobium sp strain ADMK78.</title>
        <authorList>
            <person name="Rahi P."/>
        </authorList>
    </citation>
    <scope>NUCLEOTIDE SEQUENCE [LARGE SCALE GENOMIC DNA]</scope>
    <source>
        <strain evidence="5 6">ADMK78</strain>
    </source>
</reference>
<accession>A0ABX6QSA0</accession>
<organism evidence="5 6">
    <name type="scientific">Peteryoungia desertarenae</name>
    <dbReference type="NCBI Taxonomy" id="1813451"/>
    <lineage>
        <taxon>Bacteria</taxon>
        <taxon>Pseudomonadati</taxon>
        <taxon>Pseudomonadota</taxon>
        <taxon>Alphaproteobacteria</taxon>
        <taxon>Hyphomicrobiales</taxon>
        <taxon>Rhizobiaceae</taxon>
        <taxon>Peteryoungia</taxon>
    </lineage>
</organism>